<keyword evidence="12" id="KW-1185">Reference proteome</keyword>
<feature type="domain" description="Peptidase S9 prolyl oligopeptidase catalytic" evidence="9">
    <location>
        <begin position="568"/>
        <end position="734"/>
    </location>
</feature>
<dbReference type="PANTHER" id="PTHR42881:SF2">
    <property type="entry name" value="PROLYL ENDOPEPTIDASE"/>
    <property type="match status" value="1"/>
</dbReference>
<comment type="similarity">
    <text evidence="2 7">Belongs to the peptidase S9A family.</text>
</comment>
<dbReference type="InParanoid" id="A0A316V6K1"/>
<feature type="domain" description="Peptidase S9A N-terminal" evidence="10">
    <location>
        <begin position="56"/>
        <end position="492"/>
    </location>
</feature>
<dbReference type="GO" id="GO:0004252">
    <property type="term" value="F:serine-type endopeptidase activity"/>
    <property type="evidence" value="ECO:0007669"/>
    <property type="project" value="UniProtKB-UniRule"/>
</dbReference>
<evidence type="ECO:0000259" key="10">
    <source>
        <dbReference type="Pfam" id="PF02897"/>
    </source>
</evidence>
<evidence type="ECO:0000256" key="1">
    <source>
        <dbReference type="ARBA" id="ARBA00001070"/>
    </source>
</evidence>
<dbReference type="InterPro" id="IPR029058">
    <property type="entry name" value="AB_hydrolase_fold"/>
</dbReference>
<dbReference type="Pfam" id="PF00326">
    <property type="entry name" value="Peptidase_S9"/>
    <property type="match status" value="1"/>
</dbReference>
<gene>
    <name evidence="11" type="ORF">FA14DRAFT_161179</name>
</gene>
<name>A0A316V6K1_9BASI</name>
<dbReference type="GeneID" id="37020774"/>
<sequence>MTKLFWLTLSLVTFSFVRGDESNECCSRQFNLKDPSYPSVRRANTTFTYASKAANGNVTVQDPYNWLEQNVSTTAEIQAFLKQQTQLTQTYIDNCGELQYHKNTIESKFDYISYAALVESGPREDPTYIYNIIGQNDQKPIWYIANQSEMDDGVKNKFRQPPGLKYFNESMLPGNGAQGVQQMVVRKDKQIVAYTVSQTGSDLTNLYFRNVSSPYVQPPAKPSDNINGGYGRSPEYYTDSGSYTFAFSPDNQGAFFDQIDKGNNTDSPASYVRIRYHKFGTDPKEDITVVDVDQQNPDTVWTVNISQDEKWLIVIGFIGINGRMRMYMAPLDQPISNKMKWISIVPDYKFQTVYTTNLNNTFYILTDRDSVSGVKVSKFTVDPSKARTVDNLHQLTDEAVMTDVIPQRENATLVSAMQFDDTILVIGYVEKGRSILYAYDVAIGKEIQQVLPDFMGEIQDSRSNILHPRQAFLTVSTFTSGTEIYQITKAKDGSSIEANLWVDSKPASLDASSFKTEQRFVNSTDGAQVSFFMLHKTDFPFDGSRPAWIYFYGSYGTAILPRYDPFLLSWVELFGGVLVFVQARGGGEFGDSWHVAGTRSQKQYTFDDIIAVAEYLVSNKIAKSGKLIGDGRSAGGLAAMAVANQAPENLFGAMIPERGPYDMLRYTQFRAGAFQIPEWGNPADPAAFDWLRAYSPLQNVNSSRMYPMTILSVAAGDDRVPPLHSFKMISELQYSRPK</sequence>
<dbReference type="RefSeq" id="XP_025353519.1">
    <property type="nucleotide sequence ID" value="XM_025498993.1"/>
</dbReference>
<feature type="signal peptide" evidence="8">
    <location>
        <begin position="1"/>
        <end position="19"/>
    </location>
</feature>
<keyword evidence="4 7" id="KW-0645">Protease</keyword>
<dbReference type="EC" id="3.4.21.-" evidence="7"/>
<dbReference type="PRINTS" id="PR00862">
    <property type="entry name" value="PROLIGOPTASE"/>
</dbReference>
<keyword evidence="6 7" id="KW-0720">Serine protease</keyword>
<proteinExistence type="inferred from homology"/>
<evidence type="ECO:0000256" key="3">
    <source>
        <dbReference type="ARBA" id="ARBA00011245"/>
    </source>
</evidence>
<reference evidence="11 12" key="1">
    <citation type="journal article" date="2018" name="Mol. Biol. Evol.">
        <title>Broad Genomic Sampling Reveals a Smut Pathogenic Ancestry of the Fungal Clade Ustilaginomycotina.</title>
        <authorList>
            <person name="Kijpornyongpan T."/>
            <person name="Mondo S.J."/>
            <person name="Barry K."/>
            <person name="Sandor L."/>
            <person name="Lee J."/>
            <person name="Lipzen A."/>
            <person name="Pangilinan J."/>
            <person name="LaButti K."/>
            <person name="Hainaut M."/>
            <person name="Henrissat B."/>
            <person name="Grigoriev I.V."/>
            <person name="Spatafora J.W."/>
            <person name="Aime M.C."/>
        </authorList>
    </citation>
    <scope>NUCLEOTIDE SEQUENCE [LARGE SCALE GENOMIC DNA]</scope>
    <source>
        <strain evidence="11 12">MCA 3882</strain>
    </source>
</reference>
<dbReference type="Gene3D" id="3.40.50.1820">
    <property type="entry name" value="alpha/beta hydrolase"/>
    <property type="match status" value="1"/>
</dbReference>
<comment type="subunit">
    <text evidence="3">Monomer.</text>
</comment>
<dbReference type="AlphaFoldDB" id="A0A316V6K1"/>
<keyword evidence="5 7" id="KW-0378">Hydrolase</keyword>
<dbReference type="GO" id="GO:0005829">
    <property type="term" value="C:cytosol"/>
    <property type="evidence" value="ECO:0007669"/>
    <property type="project" value="TreeGrafter"/>
</dbReference>
<organism evidence="11 12">
    <name type="scientific">Meira miltonrushii</name>
    <dbReference type="NCBI Taxonomy" id="1280837"/>
    <lineage>
        <taxon>Eukaryota</taxon>
        <taxon>Fungi</taxon>
        <taxon>Dikarya</taxon>
        <taxon>Basidiomycota</taxon>
        <taxon>Ustilaginomycotina</taxon>
        <taxon>Exobasidiomycetes</taxon>
        <taxon>Exobasidiales</taxon>
        <taxon>Brachybasidiaceae</taxon>
        <taxon>Meira</taxon>
    </lineage>
</organism>
<dbReference type="InterPro" id="IPR001375">
    <property type="entry name" value="Peptidase_S9_cat"/>
</dbReference>
<comment type="catalytic activity">
    <reaction evidence="1">
        <text>Hydrolysis of Pro-|-Xaa &gt;&gt; Ala-|-Xaa in oligopeptides.</text>
        <dbReference type="EC" id="3.4.21.26"/>
    </reaction>
</comment>
<evidence type="ECO:0000256" key="6">
    <source>
        <dbReference type="ARBA" id="ARBA00022825"/>
    </source>
</evidence>
<evidence type="ECO:0000256" key="5">
    <source>
        <dbReference type="ARBA" id="ARBA00022801"/>
    </source>
</evidence>
<evidence type="ECO:0000256" key="4">
    <source>
        <dbReference type="ARBA" id="ARBA00022670"/>
    </source>
</evidence>
<protein>
    <recommendedName>
        <fullName evidence="7">Prolyl endopeptidase</fullName>
        <ecNumber evidence="7">3.4.21.-</ecNumber>
    </recommendedName>
</protein>
<evidence type="ECO:0000313" key="11">
    <source>
        <dbReference type="EMBL" id="PWN33217.1"/>
    </source>
</evidence>
<evidence type="ECO:0000259" key="9">
    <source>
        <dbReference type="Pfam" id="PF00326"/>
    </source>
</evidence>
<evidence type="ECO:0000313" key="12">
    <source>
        <dbReference type="Proteomes" id="UP000245771"/>
    </source>
</evidence>
<feature type="chain" id="PRO_5016259456" description="Prolyl endopeptidase" evidence="8">
    <location>
        <begin position="20"/>
        <end position="738"/>
    </location>
</feature>
<dbReference type="PANTHER" id="PTHR42881">
    <property type="entry name" value="PROLYL ENDOPEPTIDASE"/>
    <property type="match status" value="1"/>
</dbReference>
<dbReference type="GO" id="GO:0070012">
    <property type="term" value="F:oligopeptidase activity"/>
    <property type="evidence" value="ECO:0007669"/>
    <property type="project" value="TreeGrafter"/>
</dbReference>
<dbReference type="SUPFAM" id="SSF53474">
    <property type="entry name" value="alpha/beta-Hydrolases"/>
    <property type="match status" value="1"/>
</dbReference>
<dbReference type="GO" id="GO:0006508">
    <property type="term" value="P:proteolysis"/>
    <property type="evidence" value="ECO:0007669"/>
    <property type="project" value="UniProtKB-KW"/>
</dbReference>
<dbReference type="Gene3D" id="2.130.10.120">
    <property type="entry name" value="Prolyl oligopeptidase, N-terminal domain"/>
    <property type="match status" value="1"/>
</dbReference>
<dbReference type="InterPro" id="IPR002470">
    <property type="entry name" value="Peptidase_S9A"/>
</dbReference>
<dbReference type="OrthoDB" id="248387at2759"/>
<dbReference type="InterPro" id="IPR051167">
    <property type="entry name" value="Prolyl_oligopep/macrocyclase"/>
</dbReference>
<dbReference type="SUPFAM" id="SSF50993">
    <property type="entry name" value="Peptidase/esterase 'gauge' domain"/>
    <property type="match status" value="1"/>
</dbReference>
<evidence type="ECO:0000256" key="7">
    <source>
        <dbReference type="RuleBase" id="RU368024"/>
    </source>
</evidence>
<accession>A0A316V6K1</accession>
<dbReference type="Proteomes" id="UP000245771">
    <property type="component" value="Unassembled WGS sequence"/>
</dbReference>
<dbReference type="Pfam" id="PF02897">
    <property type="entry name" value="Peptidase_S9_N"/>
    <property type="match status" value="1"/>
</dbReference>
<keyword evidence="8" id="KW-0732">Signal</keyword>
<dbReference type="EMBL" id="KZ819604">
    <property type="protein sequence ID" value="PWN33217.1"/>
    <property type="molecule type" value="Genomic_DNA"/>
</dbReference>
<evidence type="ECO:0000256" key="2">
    <source>
        <dbReference type="ARBA" id="ARBA00005228"/>
    </source>
</evidence>
<evidence type="ECO:0000256" key="8">
    <source>
        <dbReference type="SAM" id="SignalP"/>
    </source>
</evidence>
<dbReference type="InterPro" id="IPR023302">
    <property type="entry name" value="Pept_S9A_N"/>
</dbReference>